<dbReference type="Pfam" id="PF09932">
    <property type="entry name" value="DUF2164"/>
    <property type="match status" value="1"/>
</dbReference>
<evidence type="ECO:0000313" key="2">
    <source>
        <dbReference type="Proteomes" id="UP000309676"/>
    </source>
</evidence>
<dbReference type="Proteomes" id="UP000309676">
    <property type="component" value="Unassembled WGS sequence"/>
</dbReference>
<dbReference type="AlphaFoldDB" id="A0A5R9GFH5"/>
<accession>A0A5R9GFH5</accession>
<comment type="caution">
    <text evidence="1">The sequence shown here is derived from an EMBL/GenBank/DDBJ whole genome shotgun (WGS) entry which is preliminary data.</text>
</comment>
<dbReference type="InterPro" id="IPR018680">
    <property type="entry name" value="DUF2164"/>
</dbReference>
<gene>
    <name evidence="1" type="ORF">FE782_07165</name>
</gene>
<protein>
    <submittedName>
        <fullName evidence="1">DUF2164 domain-containing protein</fullName>
    </submittedName>
</protein>
<organism evidence="1 2">
    <name type="scientific">Paenibacillus antri</name>
    <dbReference type="NCBI Taxonomy" id="2582848"/>
    <lineage>
        <taxon>Bacteria</taxon>
        <taxon>Bacillati</taxon>
        <taxon>Bacillota</taxon>
        <taxon>Bacilli</taxon>
        <taxon>Bacillales</taxon>
        <taxon>Paenibacillaceae</taxon>
        <taxon>Paenibacillus</taxon>
    </lineage>
</organism>
<proteinExistence type="predicted"/>
<reference evidence="1 2" key="1">
    <citation type="submission" date="2019-05" db="EMBL/GenBank/DDBJ databases">
        <authorList>
            <person name="Narsing Rao M.P."/>
            <person name="Li W.J."/>
        </authorList>
    </citation>
    <scope>NUCLEOTIDE SEQUENCE [LARGE SCALE GENOMIC DNA]</scope>
    <source>
        <strain evidence="1 2">SYSU_K30003</strain>
    </source>
</reference>
<dbReference type="OrthoDB" id="573733at2"/>
<dbReference type="RefSeq" id="WP_138193377.1">
    <property type="nucleotide sequence ID" value="NZ_VCIW01000003.1"/>
</dbReference>
<name>A0A5R9GFH5_9BACL</name>
<evidence type="ECO:0000313" key="1">
    <source>
        <dbReference type="EMBL" id="TLS53136.1"/>
    </source>
</evidence>
<sequence length="85" mass="9498">MMTLKLPREQKETMIAAVQAYFETERGESIGSIAAEGFADFMIGAIGPHLYNQAVQDARRTVNERLASVEDDLYALEKPLPRLGR</sequence>
<keyword evidence="2" id="KW-1185">Reference proteome</keyword>
<dbReference type="EMBL" id="VCIW01000003">
    <property type="protein sequence ID" value="TLS53136.1"/>
    <property type="molecule type" value="Genomic_DNA"/>
</dbReference>